<accession>A0A1I5A672</accession>
<proteinExistence type="predicted"/>
<dbReference type="Proteomes" id="UP000199011">
    <property type="component" value="Unassembled WGS sequence"/>
</dbReference>
<reference evidence="2" key="1">
    <citation type="submission" date="2016-10" db="EMBL/GenBank/DDBJ databases">
        <authorList>
            <person name="Varghese N."/>
            <person name="Submissions S."/>
        </authorList>
    </citation>
    <scope>NUCLEOTIDE SEQUENCE [LARGE SCALE GENOMIC DNA]</scope>
    <source>
        <strain evidence="2">DSM 16522</strain>
    </source>
</reference>
<protein>
    <recommendedName>
        <fullName evidence="3">Transposase</fullName>
    </recommendedName>
</protein>
<dbReference type="STRING" id="53341.SAMN05421579_11028"/>
<evidence type="ECO:0000313" key="2">
    <source>
        <dbReference type="Proteomes" id="UP000199011"/>
    </source>
</evidence>
<evidence type="ECO:0008006" key="3">
    <source>
        <dbReference type="Google" id="ProtNLM"/>
    </source>
</evidence>
<gene>
    <name evidence="1" type="ORF">SAMN05421579_11028</name>
</gene>
<organism evidence="1 2">
    <name type="scientific">Xenorhabdus japonica</name>
    <dbReference type="NCBI Taxonomy" id="53341"/>
    <lineage>
        <taxon>Bacteria</taxon>
        <taxon>Pseudomonadati</taxon>
        <taxon>Pseudomonadota</taxon>
        <taxon>Gammaproteobacteria</taxon>
        <taxon>Enterobacterales</taxon>
        <taxon>Morganellaceae</taxon>
        <taxon>Xenorhabdus</taxon>
    </lineage>
</organism>
<evidence type="ECO:0000313" key="1">
    <source>
        <dbReference type="EMBL" id="SFN57963.1"/>
    </source>
</evidence>
<name>A0A1I5A672_9GAMM</name>
<dbReference type="EMBL" id="FOVO01000010">
    <property type="protein sequence ID" value="SFN57963.1"/>
    <property type="molecule type" value="Genomic_DNA"/>
</dbReference>
<sequence length="80" mass="9876">MNPFKGHHFTGVIILWVVRWYCKYDISYRELQEMLAERRNTKSPYHFLGKILDNVKLWQIPRFIFLMLRSEKKRKNLFAD</sequence>
<keyword evidence="2" id="KW-1185">Reference proteome</keyword>
<dbReference type="AlphaFoldDB" id="A0A1I5A672"/>